<dbReference type="InterPro" id="IPR007055">
    <property type="entry name" value="BON_dom"/>
</dbReference>
<organism evidence="4 5">
    <name type="scientific">Phenylobacterium terrae</name>
    <dbReference type="NCBI Taxonomy" id="2665495"/>
    <lineage>
        <taxon>Bacteria</taxon>
        <taxon>Pseudomonadati</taxon>
        <taxon>Pseudomonadota</taxon>
        <taxon>Alphaproteobacteria</taxon>
        <taxon>Caulobacterales</taxon>
        <taxon>Caulobacteraceae</taxon>
        <taxon>Phenylobacterium</taxon>
    </lineage>
</organism>
<sequence length="174" mass="18627">MGLFDFAREAGKSLRGGNDDKVEASELAEALRAQGVTIANGQITVRGGDTVSITGQADSQREKELAILILGNTKGVAHVEDNITVVQRQAPQPQAAQPAQAAQPGQAPQQAQAAEPPATFYTVKSGDTLSKISQQFLGSANRYNEIFEANRPMLKDPDEIYPGQTLRIPKSTMH</sequence>
<reference evidence="5" key="1">
    <citation type="journal article" date="2019" name="Int. J. Syst. Evol. Microbiol.">
        <title>The Global Catalogue of Microorganisms (GCM) 10K type strain sequencing project: providing services to taxonomists for standard genome sequencing and annotation.</title>
        <authorList>
            <consortium name="The Broad Institute Genomics Platform"/>
            <consortium name="The Broad Institute Genome Sequencing Center for Infectious Disease"/>
            <person name="Wu L."/>
            <person name="Ma J."/>
        </authorList>
    </citation>
    <scope>NUCLEOTIDE SEQUENCE [LARGE SCALE GENOMIC DNA]</scope>
    <source>
        <strain evidence="5">DFY28</strain>
    </source>
</reference>
<dbReference type="CDD" id="cd00118">
    <property type="entry name" value="LysM"/>
    <property type="match status" value="1"/>
</dbReference>
<proteinExistence type="predicted"/>
<name>A0ABW4N5A8_9CAUL</name>
<dbReference type="EMBL" id="JBHUEY010000006">
    <property type="protein sequence ID" value="MFD1785126.1"/>
    <property type="molecule type" value="Genomic_DNA"/>
</dbReference>
<dbReference type="PROSITE" id="PS50914">
    <property type="entry name" value="BON"/>
    <property type="match status" value="1"/>
</dbReference>
<dbReference type="Gene3D" id="3.10.350.10">
    <property type="entry name" value="LysM domain"/>
    <property type="match status" value="1"/>
</dbReference>
<dbReference type="SMART" id="SM00257">
    <property type="entry name" value="LysM"/>
    <property type="match status" value="1"/>
</dbReference>
<dbReference type="SUPFAM" id="SSF54106">
    <property type="entry name" value="LysM domain"/>
    <property type="match status" value="1"/>
</dbReference>
<dbReference type="PROSITE" id="PS51782">
    <property type="entry name" value="LYSM"/>
    <property type="match status" value="1"/>
</dbReference>
<dbReference type="InterPro" id="IPR036779">
    <property type="entry name" value="LysM_dom_sf"/>
</dbReference>
<evidence type="ECO:0000313" key="5">
    <source>
        <dbReference type="Proteomes" id="UP001597237"/>
    </source>
</evidence>
<dbReference type="PANTHER" id="PTHR34700:SF4">
    <property type="entry name" value="PHAGE-LIKE ELEMENT PBSX PROTEIN XKDP"/>
    <property type="match status" value="1"/>
</dbReference>
<accession>A0ABW4N5A8</accession>
<keyword evidence="5" id="KW-1185">Reference proteome</keyword>
<dbReference type="InterPro" id="IPR018392">
    <property type="entry name" value="LysM"/>
</dbReference>
<feature type="region of interest" description="Disordered" evidence="1">
    <location>
        <begin position="89"/>
        <end position="116"/>
    </location>
</feature>
<evidence type="ECO:0000259" key="2">
    <source>
        <dbReference type="PROSITE" id="PS50914"/>
    </source>
</evidence>
<feature type="domain" description="LysM" evidence="3">
    <location>
        <begin position="119"/>
        <end position="168"/>
    </location>
</feature>
<dbReference type="RefSeq" id="WP_377282080.1">
    <property type="nucleotide sequence ID" value="NZ_JBHRSI010000005.1"/>
</dbReference>
<evidence type="ECO:0000313" key="4">
    <source>
        <dbReference type="EMBL" id="MFD1785126.1"/>
    </source>
</evidence>
<comment type="caution">
    <text evidence="4">The sequence shown here is derived from an EMBL/GenBank/DDBJ whole genome shotgun (WGS) entry which is preliminary data.</text>
</comment>
<protein>
    <submittedName>
        <fullName evidence="4">LysM and BON domain-containing protein</fullName>
    </submittedName>
</protein>
<dbReference type="PANTHER" id="PTHR34700">
    <property type="entry name" value="POTASSIUM BINDING PROTEIN KBP"/>
    <property type="match status" value="1"/>
</dbReference>
<feature type="domain" description="BON" evidence="2">
    <location>
        <begin position="18"/>
        <end position="87"/>
    </location>
</feature>
<dbReference type="Pfam" id="PF04972">
    <property type="entry name" value="BON"/>
    <property type="match status" value="1"/>
</dbReference>
<evidence type="ECO:0000256" key="1">
    <source>
        <dbReference type="SAM" id="MobiDB-lite"/>
    </source>
</evidence>
<gene>
    <name evidence="4" type="ORF">ACFSC0_17130</name>
</gene>
<dbReference type="Pfam" id="PF01476">
    <property type="entry name" value="LysM"/>
    <property type="match status" value="1"/>
</dbReference>
<dbReference type="Proteomes" id="UP001597237">
    <property type="component" value="Unassembled WGS sequence"/>
</dbReference>
<evidence type="ECO:0000259" key="3">
    <source>
        <dbReference type="PROSITE" id="PS51782"/>
    </source>
</evidence>
<dbReference type="InterPro" id="IPR052196">
    <property type="entry name" value="Bact_Kbp"/>
</dbReference>